<dbReference type="AlphaFoldDB" id="A0A165PDD3"/>
<reference evidence="1 2" key="1">
    <citation type="journal article" date="2016" name="Mol. Biol. Evol.">
        <title>Comparative Genomics of Early-Diverging Mushroom-Forming Fungi Provides Insights into the Origins of Lignocellulose Decay Capabilities.</title>
        <authorList>
            <person name="Nagy L.G."/>
            <person name="Riley R."/>
            <person name="Tritt A."/>
            <person name="Adam C."/>
            <person name="Daum C."/>
            <person name="Floudas D."/>
            <person name="Sun H."/>
            <person name="Yadav J.S."/>
            <person name="Pangilinan J."/>
            <person name="Larsson K.H."/>
            <person name="Matsuura K."/>
            <person name="Barry K."/>
            <person name="Labutti K."/>
            <person name="Kuo R."/>
            <person name="Ohm R.A."/>
            <person name="Bhattacharya S.S."/>
            <person name="Shirouzu T."/>
            <person name="Yoshinaga Y."/>
            <person name="Martin F.M."/>
            <person name="Grigoriev I.V."/>
            <person name="Hibbett D.S."/>
        </authorList>
    </citation>
    <scope>NUCLEOTIDE SEQUENCE [LARGE SCALE GENOMIC DNA]</scope>
    <source>
        <strain evidence="1 2">HHB14362 ss-1</strain>
    </source>
</reference>
<name>A0A165PDD3_9AGAM</name>
<gene>
    <name evidence="1" type="ORF">NEOLEDRAFT_817533</name>
</gene>
<evidence type="ECO:0000313" key="2">
    <source>
        <dbReference type="Proteomes" id="UP000076761"/>
    </source>
</evidence>
<sequence length="145" mass="16713">MPFIFPPVRFSRRDYIDLARDIERVFPVSYSFSAKRLRGDDGLTVALATAFFSTTCFLCVRDFHGKEMHIIFRTRFSCSERIGIILKVPERSRIPIKISDDAEHIKIQPGGILLLVAERSTQNNTQRPDTIATLERLRPASFRVR</sequence>
<protein>
    <submittedName>
        <fullName evidence="1">Uncharacterized protein</fullName>
    </submittedName>
</protein>
<accession>A0A165PDD3</accession>
<dbReference type="InParanoid" id="A0A165PDD3"/>
<organism evidence="1 2">
    <name type="scientific">Neolentinus lepideus HHB14362 ss-1</name>
    <dbReference type="NCBI Taxonomy" id="1314782"/>
    <lineage>
        <taxon>Eukaryota</taxon>
        <taxon>Fungi</taxon>
        <taxon>Dikarya</taxon>
        <taxon>Basidiomycota</taxon>
        <taxon>Agaricomycotina</taxon>
        <taxon>Agaricomycetes</taxon>
        <taxon>Gloeophyllales</taxon>
        <taxon>Gloeophyllaceae</taxon>
        <taxon>Neolentinus</taxon>
    </lineage>
</organism>
<keyword evidence="2" id="KW-1185">Reference proteome</keyword>
<proteinExistence type="predicted"/>
<dbReference type="EMBL" id="KV425614">
    <property type="protein sequence ID" value="KZT20872.1"/>
    <property type="molecule type" value="Genomic_DNA"/>
</dbReference>
<evidence type="ECO:0000313" key="1">
    <source>
        <dbReference type="EMBL" id="KZT20872.1"/>
    </source>
</evidence>
<dbReference type="Proteomes" id="UP000076761">
    <property type="component" value="Unassembled WGS sequence"/>
</dbReference>